<dbReference type="InterPro" id="IPR011251">
    <property type="entry name" value="Luciferase-like_dom"/>
</dbReference>
<comment type="caution">
    <text evidence="6">The sequence shown here is derived from an EMBL/GenBank/DDBJ whole genome shotgun (WGS) entry which is preliminary data.</text>
</comment>
<evidence type="ECO:0000256" key="2">
    <source>
        <dbReference type="ARBA" id="ARBA00022643"/>
    </source>
</evidence>
<evidence type="ECO:0000313" key="6">
    <source>
        <dbReference type="EMBL" id="MBB2505232.1"/>
    </source>
</evidence>
<proteinExistence type="predicted"/>
<evidence type="ECO:0000256" key="3">
    <source>
        <dbReference type="ARBA" id="ARBA00023002"/>
    </source>
</evidence>
<dbReference type="InterPro" id="IPR050172">
    <property type="entry name" value="SsuD_RutA_monooxygenase"/>
</dbReference>
<keyword evidence="1" id="KW-0285">Flavoprotein</keyword>
<accession>A0A8E2B9B3</accession>
<organism evidence="6 7">
    <name type="scientific">Amycolatopsis echigonensis</name>
    <dbReference type="NCBI Taxonomy" id="2576905"/>
    <lineage>
        <taxon>Bacteria</taxon>
        <taxon>Bacillati</taxon>
        <taxon>Actinomycetota</taxon>
        <taxon>Actinomycetes</taxon>
        <taxon>Pseudonocardiales</taxon>
        <taxon>Pseudonocardiaceae</taxon>
        <taxon>Amycolatopsis</taxon>
    </lineage>
</organism>
<keyword evidence="3" id="KW-0560">Oxidoreductase</keyword>
<feature type="domain" description="Luciferase-like" evidence="5">
    <location>
        <begin position="14"/>
        <end position="227"/>
    </location>
</feature>
<dbReference type="AlphaFoldDB" id="A0A8E2B9B3"/>
<dbReference type="InterPro" id="IPR036661">
    <property type="entry name" value="Luciferase-like_sf"/>
</dbReference>
<dbReference type="Proteomes" id="UP000550260">
    <property type="component" value="Unassembled WGS sequence"/>
</dbReference>
<dbReference type="PANTHER" id="PTHR42847:SF4">
    <property type="entry name" value="ALKANESULFONATE MONOOXYGENASE-RELATED"/>
    <property type="match status" value="1"/>
</dbReference>
<dbReference type="PANTHER" id="PTHR42847">
    <property type="entry name" value="ALKANESULFONATE MONOOXYGENASE"/>
    <property type="match status" value="1"/>
</dbReference>
<dbReference type="Gene3D" id="3.20.20.30">
    <property type="entry name" value="Luciferase-like domain"/>
    <property type="match status" value="1"/>
</dbReference>
<gene>
    <name evidence="6" type="ORF">H5411_39660</name>
</gene>
<dbReference type="Pfam" id="PF00296">
    <property type="entry name" value="Bac_luciferase"/>
    <property type="match status" value="1"/>
</dbReference>
<dbReference type="GO" id="GO:0046306">
    <property type="term" value="P:alkanesulfonate catabolic process"/>
    <property type="evidence" value="ECO:0007669"/>
    <property type="project" value="TreeGrafter"/>
</dbReference>
<dbReference type="GO" id="GO:0008726">
    <property type="term" value="F:alkanesulfonate monooxygenase activity"/>
    <property type="evidence" value="ECO:0007669"/>
    <property type="project" value="TreeGrafter"/>
</dbReference>
<evidence type="ECO:0000256" key="1">
    <source>
        <dbReference type="ARBA" id="ARBA00022630"/>
    </source>
</evidence>
<name>A0A8E2B9B3_9PSEU</name>
<sequence>MLPISDPFGLGTPDIAAAARHAEQVGAGTVWVGDHLAFHTPVVEATVALSVAAAATERVRLGFGVLLLALRHPAWTAKQLTSLQVLSGQRLEVGIGVGGENPAEWAAGGIPVQERGTRTDAILSVLPDLLSGNPAKIGAPYHLDVPPLAPHGDMPPLWIGGRSEQALRRAARHGDGWIGMFADEQRLASALGHLRRCCTELARPVPRIGLLVFTHIGDPAKGRAETARFLEAQYRIPFEKVERYTAIGTANEVAAKLDRFARVGVDEFILFPAATDHHSQYEQLGQTLELIGAA</sequence>
<dbReference type="EMBL" id="JACJHR010000096">
    <property type="protein sequence ID" value="MBB2505232.1"/>
    <property type="molecule type" value="Genomic_DNA"/>
</dbReference>
<evidence type="ECO:0000259" key="5">
    <source>
        <dbReference type="Pfam" id="PF00296"/>
    </source>
</evidence>
<evidence type="ECO:0000256" key="4">
    <source>
        <dbReference type="ARBA" id="ARBA00023033"/>
    </source>
</evidence>
<evidence type="ECO:0000313" key="7">
    <source>
        <dbReference type="Proteomes" id="UP000550260"/>
    </source>
</evidence>
<keyword evidence="2" id="KW-0288">FMN</keyword>
<protein>
    <submittedName>
        <fullName evidence="6">LLM class flavin-dependent oxidoreductase</fullName>
    </submittedName>
</protein>
<reference evidence="6 7" key="1">
    <citation type="submission" date="2020-08" db="EMBL/GenBank/DDBJ databases">
        <title>Amycolatopsis echigonensis JCM 21831.</title>
        <authorList>
            <person name="Tedsree N."/>
            <person name="Kuncharoen N."/>
            <person name="Likhitwitayawuid K."/>
            <person name="Tanasupawat S."/>
        </authorList>
    </citation>
    <scope>NUCLEOTIDE SEQUENCE [LARGE SCALE GENOMIC DNA]</scope>
    <source>
        <strain evidence="6 7">JCM 21831</strain>
    </source>
</reference>
<dbReference type="SUPFAM" id="SSF51679">
    <property type="entry name" value="Bacterial luciferase-like"/>
    <property type="match status" value="1"/>
</dbReference>
<keyword evidence="4" id="KW-0503">Monooxygenase</keyword>